<evidence type="ECO:0000256" key="1">
    <source>
        <dbReference type="ARBA" id="ARBA00022536"/>
    </source>
</evidence>
<dbReference type="SUPFAM" id="SSF57196">
    <property type="entry name" value="EGF/Laminin"/>
    <property type="match status" value="3"/>
</dbReference>
<feature type="domain" description="EGF-like" evidence="8">
    <location>
        <begin position="343"/>
        <end position="379"/>
    </location>
</feature>
<feature type="domain" description="EGF-like" evidence="8">
    <location>
        <begin position="268"/>
        <end position="304"/>
    </location>
</feature>
<sequence length="590" mass="64927">DYQPPRHIPTLLEEKLDLLGCDLPLLPPQSRVWKGNETHELLLPITIPEDCGDCDTSGTSRPLCTPATLSWDGAIEIQSGDVLLVRIDDSHLLRQESHVNQSEPRDLDHERMMHEPPTAVYQVTRTGHDNCDVTEGVLLDITPLKIDARKVVTLYDKDLTEGINLLIVVSQSWDSECVRLKVVVKSDNCGENEDCSGKGLCFSNSSMEGFECQCCPGFVGPHCEEQDACFPNPCTNSGICVDISQGHEGSMYQCLCPYGFTGKICEEETDPCTSMPCQNGAKCIGNATAFLCECPRGYTGVLCQHNLNECESSPCVNGICVSHDDGYKCFCQPGYTGENCELQYNECQSSPCVNGGTCIDQIGGFTCNCGRGFTGHRCHIKVDLCEPNPCPAPRYCKDLGNSYSCFCPNGFSGIDCLQTYRPACSTNPCNNGGTCWSSMNSFYCACRPGFTGKTCEEEFYVEKISAKESIIKENGMDLEMPISIHFDHLHSFYIAAGTLLSAVLIVLVIVTVCHCRVNKTYKRFTLRTYPLWGPGRPAEPTVPPANNSEWFSNKDKAPMATPSRSLPSLDTTDMYYTLDFGESQSSPLIQ</sequence>
<feature type="disulfide bond" evidence="5">
    <location>
        <begin position="294"/>
        <end position="303"/>
    </location>
</feature>
<organism evidence="9 10">
    <name type="scientific">Nicrophorus vespilloides</name>
    <name type="common">Boreal carrion beetle</name>
    <dbReference type="NCBI Taxonomy" id="110193"/>
    <lineage>
        <taxon>Eukaryota</taxon>
        <taxon>Metazoa</taxon>
        <taxon>Ecdysozoa</taxon>
        <taxon>Arthropoda</taxon>
        <taxon>Hexapoda</taxon>
        <taxon>Insecta</taxon>
        <taxon>Pterygota</taxon>
        <taxon>Neoptera</taxon>
        <taxon>Endopterygota</taxon>
        <taxon>Coleoptera</taxon>
        <taxon>Polyphaga</taxon>
        <taxon>Staphyliniformia</taxon>
        <taxon>Silphidae</taxon>
        <taxon>Nicrophorinae</taxon>
        <taxon>Nicrophorus</taxon>
    </lineage>
</organism>
<evidence type="ECO:0000256" key="4">
    <source>
        <dbReference type="ARBA" id="ARBA00023157"/>
    </source>
</evidence>
<dbReference type="GeneID" id="108563272"/>
<proteinExistence type="predicted"/>
<feature type="disulfide bond" evidence="5">
    <location>
        <begin position="214"/>
        <end position="223"/>
    </location>
</feature>
<feature type="region of interest" description="Disordered" evidence="6">
    <location>
        <begin position="542"/>
        <end position="566"/>
    </location>
</feature>
<dbReference type="InterPro" id="IPR000742">
    <property type="entry name" value="EGF"/>
</dbReference>
<feature type="domain" description="EGF-like" evidence="8">
    <location>
        <begin position="306"/>
        <end position="341"/>
    </location>
</feature>
<dbReference type="RefSeq" id="XP_017777386.1">
    <property type="nucleotide sequence ID" value="XM_017921897.1"/>
</dbReference>
<feature type="disulfide bond" evidence="5">
    <location>
        <begin position="310"/>
        <end position="320"/>
    </location>
</feature>
<dbReference type="Pfam" id="PF00008">
    <property type="entry name" value="EGF"/>
    <property type="match status" value="5"/>
</dbReference>
<feature type="disulfide bond" evidence="5">
    <location>
        <begin position="446"/>
        <end position="455"/>
    </location>
</feature>
<keyword evidence="1 5" id="KW-0245">EGF-like domain</keyword>
<evidence type="ECO:0000256" key="6">
    <source>
        <dbReference type="SAM" id="MobiDB-lite"/>
    </source>
</evidence>
<evidence type="ECO:0000256" key="5">
    <source>
        <dbReference type="PROSITE-ProRule" id="PRU00076"/>
    </source>
</evidence>
<feature type="disulfide bond" evidence="5">
    <location>
        <begin position="407"/>
        <end position="416"/>
    </location>
</feature>
<feature type="transmembrane region" description="Helical" evidence="7">
    <location>
        <begin position="492"/>
        <end position="513"/>
    </location>
</feature>
<dbReference type="PROSITE" id="PS01187">
    <property type="entry name" value="EGF_CA"/>
    <property type="match status" value="1"/>
</dbReference>
<feature type="disulfide bond" evidence="5">
    <location>
        <begin position="195"/>
        <end position="212"/>
    </location>
</feature>
<gene>
    <name evidence="10" type="primary">LOC108563272</name>
</gene>
<protein>
    <submittedName>
        <fullName evidence="10">Delta and Notch-like epidermal growth factor-related receptor</fullName>
    </submittedName>
</protein>
<dbReference type="PROSITE" id="PS50026">
    <property type="entry name" value="EGF_3"/>
    <property type="match status" value="7"/>
</dbReference>
<dbReference type="InterPro" id="IPR001881">
    <property type="entry name" value="EGF-like_Ca-bd_dom"/>
</dbReference>
<feature type="disulfide bond" evidence="5">
    <location>
        <begin position="256"/>
        <end position="265"/>
    </location>
</feature>
<dbReference type="InterPro" id="IPR000152">
    <property type="entry name" value="EGF-type_Asp/Asn_hydroxyl_site"/>
</dbReference>
<dbReference type="SUPFAM" id="SSF57184">
    <property type="entry name" value="Growth factor receptor domain"/>
    <property type="match status" value="1"/>
</dbReference>
<evidence type="ECO:0000313" key="9">
    <source>
        <dbReference type="Proteomes" id="UP000695000"/>
    </source>
</evidence>
<dbReference type="CDD" id="cd00054">
    <property type="entry name" value="EGF_CA"/>
    <property type="match status" value="6"/>
</dbReference>
<feature type="domain" description="EGF-like" evidence="8">
    <location>
        <begin position="381"/>
        <end position="417"/>
    </location>
</feature>
<dbReference type="InterPro" id="IPR018097">
    <property type="entry name" value="EGF_Ca-bd_CS"/>
</dbReference>
<dbReference type="PANTHER" id="PTHR12916">
    <property type="entry name" value="CYTOCHROME C OXIDASE POLYPEPTIDE VIC-2"/>
    <property type="match status" value="1"/>
</dbReference>
<dbReference type="SMART" id="SM00181">
    <property type="entry name" value="EGF"/>
    <property type="match status" value="7"/>
</dbReference>
<keyword evidence="7" id="KW-1133">Transmembrane helix</keyword>
<name>A0ABM1MS36_NICVS</name>
<evidence type="ECO:0000256" key="3">
    <source>
        <dbReference type="ARBA" id="ARBA00022737"/>
    </source>
</evidence>
<dbReference type="InterPro" id="IPR009030">
    <property type="entry name" value="Growth_fac_rcpt_cys_sf"/>
</dbReference>
<dbReference type="PANTHER" id="PTHR12916:SF4">
    <property type="entry name" value="UNINFLATABLE, ISOFORM C"/>
    <property type="match status" value="1"/>
</dbReference>
<reference evidence="10" key="1">
    <citation type="submission" date="2025-08" db="UniProtKB">
        <authorList>
            <consortium name="RefSeq"/>
        </authorList>
    </citation>
    <scope>IDENTIFICATION</scope>
</reference>
<evidence type="ECO:0000256" key="2">
    <source>
        <dbReference type="ARBA" id="ARBA00022729"/>
    </source>
</evidence>
<keyword evidence="2" id="KW-0732">Signal</keyword>
<evidence type="ECO:0000259" key="8">
    <source>
        <dbReference type="PROSITE" id="PS50026"/>
    </source>
</evidence>
<dbReference type="Proteomes" id="UP000695000">
    <property type="component" value="Unplaced"/>
</dbReference>
<dbReference type="SMART" id="SM00179">
    <property type="entry name" value="EGF_CA"/>
    <property type="match status" value="6"/>
</dbReference>
<feature type="non-terminal residue" evidence="10">
    <location>
        <position position="1"/>
    </location>
</feature>
<dbReference type="PROSITE" id="PS00022">
    <property type="entry name" value="EGF_1"/>
    <property type="match status" value="7"/>
</dbReference>
<dbReference type="PROSITE" id="PS00010">
    <property type="entry name" value="ASX_HYDROXYL"/>
    <property type="match status" value="2"/>
</dbReference>
<dbReference type="PROSITE" id="PS01186">
    <property type="entry name" value="EGF_2"/>
    <property type="match status" value="7"/>
</dbReference>
<feature type="domain" description="EGF-like" evidence="8">
    <location>
        <begin position="225"/>
        <end position="266"/>
    </location>
</feature>
<feature type="domain" description="EGF-like" evidence="8">
    <location>
        <begin position="185"/>
        <end position="224"/>
    </location>
</feature>
<keyword evidence="7" id="KW-0472">Membrane</keyword>
<evidence type="ECO:0000313" key="10">
    <source>
        <dbReference type="RefSeq" id="XP_017777386.1"/>
    </source>
</evidence>
<dbReference type="PRINTS" id="PR00010">
    <property type="entry name" value="EGFBLOOD"/>
</dbReference>
<feature type="disulfide bond" evidence="5">
    <location>
        <begin position="331"/>
        <end position="340"/>
    </location>
</feature>
<keyword evidence="4 5" id="KW-1015">Disulfide bond</keyword>
<keyword evidence="7" id="KW-0812">Transmembrane</keyword>
<feature type="domain" description="EGF-like" evidence="8">
    <location>
        <begin position="420"/>
        <end position="456"/>
    </location>
</feature>
<evidence type="ECO:0000256" key="7">
    <source>
        <dbReference type="SAM" id="Phobius"/>
    </source>
</evidence>
<accession>A0ABM1MS36</accession>
<dbReference type="Gene3D" id="2.10.25.10">
    <property type="entry name" value="Laminin"/>
    <property type="match status" value="6"/>
</dbReference>
<keyword evidence="9" id="KW-1185">Reference proteome</keyword>
<feature type="disulfide bond" evidence="5">
    <location>
        <begin position="369"/>
        <end position="378"/>
    </location>
</feature>
<comment type="caution">
    <text evidence="5">Lacks conserved residue(s) required for the propagation of feature annotation.</text>
</comment>
<keyword evidence="3" id="KW-0677">Repeat</keyword>